<proteinExistence type="predicted"/>
<sequence>MKWLALAAMLVPGSALAADYSCNFRTECYESEPCGESGFTVELRGGEDRMVTDFGTYPILALRDEPPLVTAFVHADSAVYLLTVNDAAARFTAHLNDGPQSITYLGRCERVG</sequence>
<evidence type="ECO:0000313" key="3">
    <source>
        <dbReference type="Proteomes" id="UP000004318"/>
    </source>
</evidence>
<organism evidence="2 3">
    <name type="scientific">Pseudooceanicola batsensis (strain ATCC BAA-863 / DSM 15984 / KCTC 12145 / HTCC2597)</name>
    <name type="common">Oceanicola batsensis</name>
    <dbReference type="NCBI Taxonomy" id="252305"/>
    <lineage>
        <taxon>Bacteria</taxon>
        <taxon>Pseudomonadati</taxon>
        <taxon>Pseudomonadota</taxon>
        <taxon>Alphaproteobacteria</taxon>
        <taxon>Rhodobacterales</taxon>
        <taxon>Paracoccaceae</taxon>
        <taxon>Pseudooceanicola</taxon>
    </lineage>
</organism>
<comment type="caution">
    <text evidence="2">The sequence shown here is derived from an EMBL/GenBank/DDBJ whole genome shotgun (WGS) entry which is preliminary data.</text>
</comment>
<evidence type="ECO:0000256" key="1">
    <source>
        <dbReference type="SAM" id="SignalP"/>
    </source>
</evidence>
<gene>
    <name evidence="2" type="ORF">OB2597_02492</name>
</gene>
<dbReference type="RefSeq" id="WP_009804752.1">
    <property type="nucleotide sequence ID" value="NZ_CH724131.1"/>
</dbReference>
<keyword evidence="1" id="KW-0732">Signal</keyword>
<dbReference type="AlphaFoldDB" id="A3TX92"/>
<dbReference type="Proteomes" id="UP000004318">
    <property type="component" value="Unassembled WGS sequence"/>
</dbReference>
<dbReference type="OrthoDB" id="7876140at2"/>
<dbReference type="HOGENOM" id="CLU_2118044_0_0_5"/>
<feature type="chain" id="PRO_5002658813" evidence="1">
    <location>
        <begin position="18"/>
        <end position="112"/>
    </location>
</feature>
<feature type="signal peptide" evidence="1">
    <location>
        <begin position="1"/>
        <end position="17"/>
    </location>
</feature>
<dbReference type="eggNOG" id="ENOG5033J55">
    <property type="taxonomic scope" value="Bacteria"/>
</dbReference>
<protein>
    <submittedName>
        <fullName evidence="2">Uncharacterized protein</fullName>
    </submittedName>
</protein>
<name>A3TX92_PSEBH</name>
<evidence type="ECO:0000313" key="2">
    <source>
        <dbReference type="EMBL" id="EAQ03452.1"/>
    </source>
</evidence>
<dbReference type="EMBL" id="AAMO01000004">
    <property type="protein sequence ID" value="EAQ03452.1"/>
    <property type="molecule type" value="Genomic_DNA"/>
</dbReference>
<keyword evidence="3" id="KW-1185">Reference proteome</keyword>
<accession>A3TX92</accession>
<dbReference type="STRING" id="252305.OB2597_02492"/>
<reference evidence="2 3" key="1">
    <citation type="journal article" date="2010" name="J. Bacteriol.">
        <title>Genome sequences of Oceanicola granulosus HTCC2516(T) and Oceanicola batsensis HTCC2597(TDelta).</title>
        <authorList>
            <person name="Thrash J.C."/>
            <person name="Cho J.C."/>
            <person name="Vergin K.L."/>
            <person name="Giovannoni S.J."/>
        </authorList>
    </citation>
    <scope>NUCLEOTIDE SEQUENCE [LARGE SCALE GENOMIC DNA]</scope>
    <source>
        <strain evidence="3">ATCC BAA-863 / DSM 15984 / KCTC 12145 / HTCC2597</strain>
    </source>
</reference>